<keyword evidence="3" id="KW-1185">Reference proteome</keyword>
<dbReference type="EMBL" id="SHNP01000008">
    <property type="protein sequence ID" value="MCX2975436.1"/>
    <property type="molecule type" value="Genomic_DNA"/>
</dbReference>
<dbReference type="InterPro" id="IPR025491">
    <property type="entry name" value="DUF4382"/>
</dbReference>
<organism evidence="2 3">
    <name type="scientific">Candidatus Seongchinamella marina</name>
    <dbReference type="NCBI Taxonomy" id="2518990"/>
    <lineage>
        <taxon>Bacteria</taxon>
        <taxon>Pseudomonadati</taxon>
        <taxon>Pseudomonadota</taxon>
        <taxon>Gammaproteobacteria</taxon>
        <taxon>Cellvibrionales</taxon>
        <taxon>Halieaceae</taxon>
        <taxon>Seongchinamella</taxon>
    </lineage>
</organism>
<evidence type="ECO:0000313" key="2">
    <source>
        <dbReference type="EMBL" id="MCX2975436.1"/>
    </source>
</evidence>
<accession>A0ABT3T0S8</accession>
<reference evidence="2" key="1">
    <citation type="submission" date="2019-02" db="EMBL/GenBank/DDBJ databases">
        <authorList>
            <person name="Li S.-H."/>
        </authorList>
    </citation>
    <scope>NUCLEOTIDE SEQUENCE</scope>
    <source>
        <strain evidence="2">IMCC8485</strain>
    </source>
</reference>
<evidence type="ECO:0000259" key="1">
    <source>
        <dbReference type="Pfam" id="PF14321"/>
    </source>
</evidence>
<dbReference type="Pfam" id="PF14321">
    <property type="entry name" value="DUF4382"/>
    <property type="match status" value="1"/>
</dbReference>
<evidence type="ECO:0000313" key="3">
    <source>
        <dbReference type="Proteomes" id="UP001143307"/>
    </source>
</evidence>
<protein>
    <submittedName>
        <fullName evidence="2">DUF4382 domain-containing protein</fullName>
    </submittedName>
</protein>
<proteinExistence type="predicted"/>
<feature type="domain" description="DUF4382" evidence="1">
    <location>
        <begin position="49"/>
        <end position="183"/>
    </location>
</feature>
<gene>
    <name evidence="2" type="ORF">EYC87_17795</name>
</gene>
<comment type="caution">
    <text evidence="2">The sequence shown here is derived from an EMBL/GenBank/DDBJ whole genome shotgun (WGS) entry which is preliminary data.</text>
</comment>
<sequence>MICGVIGMRLRVEVPILFGSVLLTACGGGSSSGGSSELLGTGNNTPVTSGTVTVGITDGPMEEAENLVLNLTHISFGHDDGDVTRIGLSDGPMSLDMMRLQNGTSENLVDHASLPAGIYRWMELGIDLDQSSLELQSGGHHRMQLGDPGAMRIEEMFEISAGEHGDFIIDFDLRRSIQHHDMGGMMGERYELHAGMRLTRTDQAGSLSGTIDMSLVDAYQLDCDSNAGGNWAYLYPGEAHEPDDLAETETDGIPGPIATDRVELDAITGEYLYHFSYMPAGIYRVAFSCSSEWDEAGDSDYPNDPDRKFNFQVFGEPVEIRAGQMSEHHLGP</sequence>
<dbReference type="Proteomes" id="UP001143307">
    <property type="component" value="Unassembled WGS sequence"/>
</dbReference>
<name>A0ABT3T0S8_9GAMM</name>